<dbReference type="Pfam" id="PF12843">
    <property type="entry name" value="QSregVF_b"/>
    <property type="match status" value="1"/>
</dbReference>
<proteinExistence type="predicted"/>
<dbReference type="InterPro" id="IPR024530">
    <property type="entry name" value="QSregVF_b"/>
</dbReference>
<accession>A0A1W1CGG2</accession>
<evidence type="ECO:0000313" key="1">
    <source>
        <dbReference type="EMBL" id="SFV64859.1"/>
    </source>
</evidence>
<dbReference type="EMBL" id="FPHF01000081">
    <property type="protein sequence ID" value="SFV64859.1"/>
    <property type="molecule type" value="Genomic_DNA"/>
</dbReference>
<protein>
    <submittedName>
        <fullName evidence="1">Uncharacterized protein</fullName>
    </submittedName>
</protein>
<dbReference type="AlphaFoldDB" id="A0A1W1CGG2"/>
<sequence length="130" mass="15044">MSKPIFICTAYKSSFKVIVKNLESLSVTQIQDIEKFVSLRKGIFDFTTYSFILQKKIEFKEFVKIIELGSLDASCIDNPIISQVKPRVSFGQYKGMLYAELPDSYILWLKENYSGAQKNILQEELKHRGF</sequence>
<reference evidence="1" key="1">
    <citation type="submission" date="2016-10" db="EMBL/GenBank/DDBJ databases">
        <authorList>
            <person name="de Groot N.N."/>
        </authorList>
    </citation>
    <scope>NUCLEOTIDE SEQUENCE</scope>
</reference>
<gene>
    <name evidence="1" type="ORF">MNB_SM-4-900</name>
</gene>
<organism evidence="1">
    <name type="scientific">hydrothermal vent metagenome</name>
    <dbReference type="NCBI Taxonomy" id="652676"/>
    <lineage>
        <taxon>unclassified sequences</taxon>
        <taxon>metagenomes</taxon>
        <taxon>ecological metagenomes</taxon>
    </lineage>
</organism>
<name>A0A1W1CGG2_9ZZZZ</name>